<accession>A0A7S0Y085</accession>
<organism evidence="1">
    <name type="scientific">Hemiselmis andersenii</name>
    <name type="common">Cryptophyte alga</name>
    <dbReference type="NCBI Taxonomy" id="464988"/>
    <lineage>
        <taxon>Eukaryota</taxon>
        <taxon>Cryptophyceae</taxon>
        <taxon>Cryptomonadales</taxon>
        <taxon>Hemiselmidaceae</taxon>
        <taxon>Hemiselmis</taxon>
    </lineage>
</organism>
<dbReference type="EMBL" id="HBFK01032055">
    <property type="protein sequence ID" value="CAD8752990.1"/>
    <property type="molecule type" value="Transcribed_RNA"/>
</dbReference>
<reference evidence="1" key="1">
    <citation type="submission" date="2021-01" db="EMBL/GenBank/DDBJ databases">
        <authorList>
            <person name="Corre E."/>
            <person name="Pelletier E."/>
            <person name="Niang G."/>
            <person name="Scheremetjew M."/>
            <person name="Finn R."/>
            <person name="Kale V."/>
            <person name="Holt S."/>
            <person name="Cochrane G."/>
            <person name="Meng A."/>
            <person name="Brown T."/>
            <person name="Cohen L."/>
        </authorList>
    </citation>
    <scope>NUCLEOTIDE SEQUENCE</scope>
    <source>
        <strain evidence="1">CCMP441</strain>
    </source>
</reference>
<protein>
    <submittedName>
        <fullName evidence="1">Uncharacterized protein</fullName>
    </submittedName>
</protein>
<proteinExistence type="predicted"/>
<dbReference type="AlphaFoldDB" id="A0A7S0Y085"/>
<name>A0A7S0Y085_HEMAN</name>
<evidence type="ECO:0000313" key="1">
    <source>
        <dbReference type="EMBL" id="CAD8752990.1"/>
    </source>
</evidence>
<gene>
    <name evidence="1" type="ORF">HAND1043_LOCUS19496</name>
</gene>
<sequence length="113" mass="12683">MMHPKSHKGPLMVPLDACQPLRLLDATPEQRLEGTISMPESHPIKAWVEAGTAQGTWEDTGAWDGILGVRDLSFISPPRVTKGQSSFSVMWGLAFEQDRRRHKLVYLCVQSRI</sequence>